<dbReference type="GO" id="GO:0018576">
    <property type="term" value="F:catechol 1,2-dioxygenase activity"/>
    <property type="evidence" value="ECO:0007669"/>
    <property type="project" value="InterPro"/>
</dbReference>
<dbReference type="AlphaFoldDB" id="A0A420YCN1"/>
<dbReference type="GO" id="GO:0009712">
    <property type="term" value="P:catechol-containing compound metabolic process"/>
    <property type="evidence" value="ECO:0007669"/>
    <property type="project" value="InterPro"/>
</dbReference>
<dbReference type="InterPro" id="IPR015889">
    <property type="entry name" value="Intradiol_dOase_core"/>
</dbReference>
<reference evidence="10 11" key="1">
    <citation type="submission" date="2018-08" db="EMBL/GenBank/DDBJ databases">
        <title>Draft genome of the lignicolous fungus Coniochaeta pulveracea.</title>
        <authorList>
            <person name="Borstlap C.J."/>
            <person name="De Witt R.N."/>
            <person name="Botha A."/>
            <person name="Volschenk H."/>
        </authorList>
    </citation>
    <scope>NUCLEOTIDE SEQUENCE [LARGE SCALE GENOMIC DNA]</scope>
    <source>
        <strain evidence="10 11">CAB683</strain>
    </source>
</reference>
<keyword evidence="5" id="KW-0560">Oxidoreductase</keyword>
<dbReference type="CDD" id="cd03461">
    <property type="entry name" value="1_2-HQD"/>
    <property type="match status" value="1"/>
</dbReference>
<dbReference type="SUPFAM" id="SSF49482">
    <property type="entry name" value="Aromatic compound dioxygenase"/>
    <property type="match status" value="1"/>
</dbReference>
<evidence type="ECO:0000256" key="5">
    <source>
        <dbReference type="ARBA" id="ARBA00023002"/>
    </source>
</evidence>
<proteinExistence type="inferred from homology"/>
<keyword evidence="3" id="KW-0479">Metal-binding</keyword>
<dbReference type="OrthoDB" id="5238185at2759"/>
<keyword evidence="4" id="KW-0223">Dioxygenase</keyword>
<organism evidence="10 11">
    <name type="scientific">Coniochaeta pulveracea</name>
    <dbReference type="NCBI Taxonomy" id="177199"/>
    <lineage>
        <taxon>Eukaryota</taxon>
        <taxon>Fungi</taxon>
        <taxon>Dikarya</taxon>
        <taxon>Ascomycota</taxon>
        <taxon>Pezizomycotina</taxon>
        <taxon>Sordariomycetes</taxon>
        <taxon>Sordariomycetidae</taxon>
        <taxon>Coniochaetales</taxon>
        <taxon>Coniochaetaceae</taxon>
        <taxon>Coniochaeta</taxon>
    </lineage>
</organism>
<evidence type="ECO:0000259" key="8">
    <source>
        <dbReference type="Pfam" id="PF00775"/>
    </source>
</evidence>
<evidence type="ECO:0000256" key="1">
    <source>
        <dbReference type="ARBA" id="ARBA00001965"/>
    </source>
</evidence>
<evidence type="ECO:0000256" key="7">
    <source>
        <dbReference type="SAM" id="MobiDB-lite"/>
    </source>
</evidence>
<evidence type="ECO:0000256" key="3">
    <source>
        <dbReference type="ARBA" id="ARBA00022723"/>
    </source>
</evidence>
<dbReference type="Proteomes" id="UP000275385">
    <property type="component" value="Unassembled WGS sequence"/>
</dbReference>
<feature type="domain" description="Intradiol ring-cleavage dioxygenases" evidence="8">
    <location>
        <begin position="154"/>
        <end position="314"/>
    </location>
</feature>
<dbReference type="GO" id="GO:0008199">
    <property type="term" value="F:ferric iron binding"/>
    <property type="evidence" value="ECO:0007669"/>
    <property type="project" value="InterPro"/>
</dbReference>
<dbReference type="Pfam" id="PF04444">
    <property type="entry name" value="Dioxygenase_N"/>
    <property type="match status" value="1"/>
</dbReference>
<evidence type="ECO:0000259" key="9">
    <source>
        <dbReference type="Pfam" id="PF04444"/>
    </source>
</evidence>
<evidence type="ECO:0000256" key="6">
    <source>
        <dbReference type="ARBA" id="ARBA00023004"/>
    </source>
</evidence>
<accession>A0A420YCN1</accession>
<evidence type="ECO:0000313" key="11">
    <source>
        <dbReference type="Proteomes" id="UP000275385"/>
    </source>
</evidence>
<keyword evidence="6" id="KW-0408">Iron</keyword>
<comment type="caution">
    <text evidence="10">The sequence shown here is derived from an EMBL/GenBank/DDBJ whole genome shotgun (WGS) entry which is preliminary data.</text>
</comment>
<dbReference type="Pfam" id="PF00775">
    <property type="entry name" value="Dioxygenase_C"/>
    <property type="match status" value="1"/>
</dbReference>
<dbReference type="PANTHER" id="PTHR33711">
    <property type="entry name" value="DIOXYGENASE, PUTATIVE (AFU_ORTHOLOGUE AFUA_2G02910)-RELATED"/>
    <property type="match status" value="1"/>
</dbReference>
<comment type="similarity">
    <text evidence="2">Belongs to the intradiol ring-cleavage dioxygenase family.</text>
</comment>
<gene>
    <name evidence="10" type="ORF">DL546_008197</name>
</gene>
<dbReference type="EMBL" id="QVQW01000021">
    <property type="protein sequence ID" value="RKU45480.1"/>
    <property type="molecule type" value="Genomic_DNA"/>
</dbReference>
<feature type="domain" description="Catechol dioxygenase N-terminal" evidence="9">
    <location>
        <begin position="74"/>
        <end position="148"/>
    </location>
</feature>
<evidence type="ECO:0000256" key="4">
    <source>
        <dbReference type="ARBA" id="ARBA00022964"/>
    </source>
</evidence>
<name>A0A420YCN1_9PEZI</name>
<feature type="region of interest" description="Disordered" evidence="7">
    <location>
        <begin position="25"/>
        <end position="49"/>
    </location>
</feature>
<dbReference type="InterPro" id="IPR039390">
    <property type="entry name" value="1_2-HQD/HQD"/>
</dbReference>
<dbReference type="Gene3D" id="2.60.130.10">
    <property type="entry name" value="Aromatic compound dioxygenase"/>
    <property type="match status" value="1"/>
</dbReference>
<evidence type="ECO:0000313" key="10">
    <source>
        <dbReference type="EMBL" id="RKU45480.1"/>
    </source>
</evidence>
<dbReference type="InterPro" id="IPR000627">
    <property type="entry name" value="Intradiol_dOase_C"/>
</dbReference>
<protein>
    <recommendedName>
        <fullName evidence="12">Intradiol ring-cleavage dioxygenases domain-containing protein</fullName>
    </recommendedName>
</protein>
<dbReference type="PANTHER" id="PTHR33711:SF7">
    <property type="entry name" value="INTRADIOL RING-CLEAVAGE DIOXYGENASES DOMAIN-CONTAINING PROTEIN-RELATED"/>
    <property type="match status" value="1"/>
</dbReference>
<sequence length="371" mass="41308">MNPFDLSFSQLQFVSIFSFPTSISTSTTTQTPHSPPLTMSDTLHKPPTGGPELLDLTINNITPNTILINNQSSNTRLKYVMSRLVTHLHDFARETRLSTDEWMLAINFLVKTGQISSDVRNEFILLSDILGLSLLVDAINHPKPAAATEGSVLGPFHTHDAPTLDNGASMSSDPEGEPMLAVCTVRDTRGNPIAGVKVDIWETDSSGHYDVQHSDRDEPSERCVMGSDEQGRFWFRGIKPVSYPIPYDGPVGKLLQLLGRHCWRPAHVHFMFEKEGWDHLITAVYLRGDPYETSDAVFGVKKSLIVDLHKVDAEMAKEYGVKEGSWLLKHDFVLVTEKESADLRDQLAEEALKKLGLSLKLIDHLPVPDVD</sequence>
<dbReference type="InterPro" id="IPR007535">
    <property type="entry name" value="Catechol_dOase_N"/>
</dbReference>
<dbReference type="STRING" id="177199.A0A420YCN1"/>
<evidence type="ECO:0008006" key="12">
    <source>
        <dbReference type="Google" id="ProtNLM"/>
    </source>
</evidence>
<keyword evidence="11" id="KW-1185">Reference proteome</keyword>
<comment type="cofactor">
    <cofactor evidence="1">
        <name>Fe(3+)</name>
        <dbReference type="ChEBI" id="CHEBI:29034"/>
    </cofactor>
</comment>
<dbReference type="InterPro" id="IPR050770">
    <property type="entry name" value="Intradiol_RC_Dioxygenase"/>
</dbReference>
<evidence type="ECO:0000256" key="2">
    <source>
        <dbReference type="ARBA" id="ARBA00007825"/>
    </source>
</evidence>